<feature type="region of interest" description="Disordered" evidence="2">
    <location>
        <begin position="122"/>
        <end position="146"/>
    </location>
</feature>
<name>A0A6J7RCR1_9ZZZZ</name>
<keyword evidence="1" id="KW-0175">Coiled coil</keyword>
<evidence type="ECO:0000256" key="1">
    <source>
        <dbReference type="SAM" id="Coils"/>
    </source>
</evidence>
<gene>
    <name evidence="4" type="ORF">UFOPK4134_00611</name>
</gene>
<accession>A0A6J7RCR1</accession>
<keyword evidence="3" id="KW-0812">Transmembrane</keyword>
<dbReference type="EMBL" id="CAFBPS010000031">
    <property type="protein sequence ID" value="CAB5026545.1"/>
    <property type="molecule type" value="Genomic_DNA"/>
</dbReference>
<evidence type="ECO:0000313" key="4">
    <source>
        <dbReference type="EMBL" id="CAB5026545.1"/>
    </source>
</evidence>
<protein>
    <submittedName>
        <fullName evidence="4">Unannotated protein</fullName>
    </submittedName>
</protein>
<organism evidence="4">
    <name type="scientific">freshwater metagenome</name>
    <dbReference type="NCBI Taxonomy" id="449393"/>
    <lineage>
        <taxon>unclassified sequences</taxon>
        <taxon>metagenomes</taxon>
        <taxon>ecological metagenomes</taxon>
    </lineage>
</organism>
<feature type="compositionally biased region" description="Low complexity" evidence="2">
    <location>
        <begin position="134"/>
        <end position="146"/>
    </location>
</feature>
<evidence type="ECO:0000256" key="2">
    <source>
        <dbReference type="SAM" id="MobiDB-lite"/>
    </source>
</evidence>
<reference evidence="4" key="1">
    <citation type="submission" date="2020-05" db="EMBL/GenBank/DDBJ databases">
        <authorList>
            <person name="Chiriac C."/>
            <person name="Salcher M."/>
            <person name="Ghai R."/>
            <person name="Kavagutti S V."/>
        </authorList>
    </citation>
    <scope>NUCLEOTIDE SEQUENCE</scope>
</reference>
<evidence type="ECO:0000256" key="3">
    <source>
        <dbReference type="SAM" id="Phobius"/>
    </source>
</evidence>
<feature type="coiled-coil region" evidence="1">
    <location>
        <begin position="26"/>
        <end position="71"/>
    </location>
</feature>
<keyword evidence="3" id="KW-0472">Membrane</keyword>
<sequence length="146" mass="15962">MTAGDLAIVLAAVLLTLGFAALIVVLLRVLDTLRSLRLEVDSLRRETGPLLAELRASTDEARYAVEEAREDLDRFDRVLGSAEAISGAMANTGRMTRMALSTPVIKVAALATGTSRAAQRLKRNQKRIERQSRRSSSSQVVVRKSR</sequence>
<dbReference type="AlphaFoldDB" id="A0A6J7RCR1"/>
<keyword evidence="3" id="KW-1133">Transmembrane helix</keyword>
<proteinExistence type="predicted"/>
<feature type="transmembrane region" description="Helical" evidence="3">
    <location>
        <begin position="6"/>
        <end position="27"/>
    </location>
</feature>